<proteinExistence type="predicted"/>
<comment type="cofactor">
    <cofactor evidence="5">
        <name>Mg(2+)</name>
        <dbReference type="ChEBI" id="CHEBI:18420"/>
    </cofactor>
</comment>
<evidence type="ECO:0000256" key="4">
    <source>
        <dbReference type="ARBA" id="ARBA00030169"/>
    </source>
</evidence>
<dbReference type="OrthoDB" id="9812532at2"/>
<dbReference type="Proteomes" id="UP000199093">
    <property type="component" value="Unassembled WGS sequence"/>
</dbReference>
<name>A0A1G8MMN8_9RHOB</name>
<dbReference type="SUPFAM" id="SSF89562">
    <property type="entry name" value="RraA-like"/>
    <property type="match status" value="1"/>
</dbReference>
<evidence type="ECO:0000256" key="2">
    <source>
        <dbReference type="ARBA" id="ARBA00016549"/>
    </source>
</evidence>
<feature type="binding site" evidence="5">
    <location>
        <position position="127"/>
    </location>
    <ligand>
        <name>Mg(2+)</name>
        <dbReference type="ChEBI" id="CHEBI:18420"/>
    </ligand>
</feature>
<comment type="cofactor">
    <cofactor evidence="1">
        <name>a divalent metal cation</name>
        <dbReference type="ChEBI" id="CHEBI:60240"/>
    </cofactor>
</comment>
<keyword evidence="5" id="KW-0460">Magnesium</keyword>
<evidence type="ECO:0000313" key="6">
    <source>
        <dbReference type="EMBL" id="SDI68600.1"/>
    </source>
</evidence>
<dbReference type="PANTHER" id="PTHR33254">
    <property type="entry name" value="4-HYDROXY-4-METHYL-2-OXOGLUTARATE ALDOLASE 3-RELATED"/>
    <property type="match status" value="1"/>
</dbReference>
<dbReference type="Pfam" id="PF03737">
    <property type="entry name" value="RraA-like"/>
    <property type="match status" value="1"/>
</dbReference>
<dbReference type="PANTHER" id="PTHR33254:SF4">
    <property type="entry name" value="4-HYDROXY-4-METHYL-2-OXOGLUTARATE ALDOLASE 3-RELATED"/>
    <property type="match status" value="1"/>
</dbReference>
<evidence type="ECO:0000256" key="3">
    <source>
        <dbReference type="ARBA" id="ARBA00029596"/>
    </source>
</evidence>
<gene>
    <name evidence="6" type="ORF">SAMN04487993_1008120</name>
</gene>
<reference evidence="7" key="1">
    <citation type="submission" date="2016-10" db="EMBL/GenBank/DDBJ databases">
        <authorList>
            <person name="Varghese N."/>
            <person name="Submissions S."/>
        </authorList>
    </citation>
    <scope>NUCLEOTIDE SEQUENCE [LARGE SCALE GENOMIC DNA]</scope>
    <source>
        <strain evidence="7">DSM 26424</strain>
    </source>
</reference>
<dbReference type="AlphaFoldDB" id="A0A1G8MMN8"/>
<dbReference type="RefSeq" id="WP_089846822.1">
    <property type="nucleotide sequence ID" value="NZ_FNEJ01000008.1"/>
</dbReference>
<keyword evidence="5" id="KW-0479">Metal-binding</keyword>
<evidence type="ECO:0000256" key="1">
    <source>
        <dbReference type="ARBA" id="ARBA00001968"/>
    </source>
</evidence>
<protein>
    <recommendedName>
        <fullName evidence="2">Putative 4-hydroxy-4-methyl-2-oxoglutarate aldolase</fullName>
    </recommendedName>
    <alternativeName>
        <fullName evidence="3">Regulator of ribonuclease activity homolog</fullName>
    </alternativeName>
    <alternativeName>
        <fullName evidence="4">RraA-like protein</fullName>
    </alternativeName>
</protein>
<dbReference type="GO" id="GO:0046872">
    <property type="term" value="F:metal ion binding"/>
    <property type="evidence" value="ECO:0007669"/>
    <property type="project" value="UniProtKB-KW"/>
</dbReference>
<dbReference type="Gene3D" id="3.50.30.40">
    <property type="entry name" value="Ribonuclease E inhibitor RraA/RraA-like"/>
    <property type="match status" value="1"/>
</dbReference>
<dbReference type="STRING" id="555512.SAMN04487993_1008120"/>
<feature type="binding site" evidence="5">
    <location>
        <position position="126"/>
    </location>
    <ligand>
        <name>substrate</name>
    </ligand>
</feature>
<evidence type="ECO:0000256" key="5">
    <source>
        <dbReference type="PIRSR" id="PIRSR605493-1"/>
    </source>
</evidence>
<dbReference type="InterPro" id="IPR036704">
    <property type="entry name" value="RraA/RraA-like_sf"/>
</dbReference>
<dbReference type="CDD" id="cd16841">
    <property type="entry name" value="RraA_family"/>
    <property type="match status" value="1"/>
</dbReference>
<accession>A0A1G8MMN8</accession>
<organism evidence="6 7">
    <name type="scientific">Salipiger marinus</name>
    <dbReference type="NCBI Taxonomy" id="555512"/>
    <lineage>
        <taxon>Bacteria</taxon>
        <taxon>Pseudomonadati</taxon>
        <taxon>Pseudomonadota</taxon>
        <taxon>Alphaproteobacteria</taxon>
        <taxon>Rhodobacterales</taxon>
        <taxon>Roseobacteraceae</taxon>
        <taxon>Salipiger</taxon>
    </lineage>
</organism>
<dbReference type="InterPro" id="IPR005493">
    <property type="entry name" value="RraA/RraA-like"/>
</dbReference>
<evidence type="ECO:0000313" key="7">
    <source>
        <dbReference type="Proteomes" id="UP000199093"/>
    </source>
</evidence>
<sequence length="232" mass="23518">MIEEPPLLTIRRDAPRPTPEQIAAFQGVPTSFVCDAMGGGGALSPAIQPIGFGRDIDCTAAGPAWCAENGAADLLATLAALQTITPGDILVAGADGHQTCAAAGDRVMGMLKNRGGAGFVTDGPLRDYAGIVKVGLPAWCTGLVPSSPFGKGPGTVGGSVAIGGRTVCTGDMIVADRDGVVVVPFARLDEVIARLEKVKAAEYALDAEVEKGFCSPLDLEAMLADGRAVEAG</sequence>
<feature type="binding site" evidence="5">
    <location>
        <begin position="104"/>
        <end position="107"/>
    </location>
    <ligand>
        <name>substrate</name>
    </ligand>
</feature>
<dbReference type="EMBL" id="FNEJ01000008">
    <property type="protein sequence ID" value="SDI68600.1"/>
    <property type="molecule type" value="Genomic_DNA"/>
</dbReference>
<keyword evidence="7" id="KW-1185">Reference proteome</keyword>